<dbReference type="AlphaFoldDB" id="A0A0N4VZG1"/>
<evidence type="ECO:0000313" key="4">
    <source>
        <dbReference type="WBParaSite" id="HPLM_0000268301-mRNA-1"/>
    </source>
</evidence>
<gene>
    <name evidence="2" type="ORF">HPLM_LOCUS2681</name>
</gene>
<dbReference type="EMBL" id="UZAF01006209">
    <property type="protein sequence ID" value="VDO16252.1"/>
    <property type="molecule type" value="Genomic_DNA"/>
</dbReference>
<protein>
    <submittedName>
        <fullName evidence="4">Kazal-like domain-containing protein</fullName>
    </submittedName>
</protein>
<accession>A0A0N4VZG1</accession>
<reference evidence="4" key="1">
    <citation type="submission" date="2017-02" db="UniProtKB">
        <authorList>
            <consortium name="WormBaseParasite"/>
        </authorList>
    </citation>
    <scope>IDENTIFICATION</scope>
</reference>
<name>A0A0N4VZG1_HAEPC</name>
<dbReference type="WBParaSite" id="HPLM_0000268301-mRNA-1">
    <property type="protein sequence ID" value="HPLM_0000268301-mRNA-1"/>
    <property type="gene ID" value="HPLM_0000268301"/>
</dbReference>
<sequence>MRLSFLLPSHLLLGKPYTHEFQTFTAIDLGCDSLENNCMTQSQYHGYCLLYRRSCPRSEQVEKKLDSKTPKNSRKDCEKWKRKCAAKYPKHFACKQYKRKCGPIDFPIGKSSTSGRVQRMKDHRERKCAAKYPKHFACKQYKKNCGPIDFPIGNKTAVEEPSKRSKDPADDDNEEDTNKVKISKNA</sequence>
<evidence type="ECO:0000313" key="2">
    <source>
        <dbReference type="EMBL" id="VDO16252.1"/>
    </source>
</evidence>
<dbReference type="Proteomes" id="UP000268014">
    <property type="component" value="Unassembled WGS sequence"/>
</dbReference>
<dbReference type="OrthoDB" id="5858225at2759"/>
<evidence type="ECO:0000256" key="1">
    <source>
        <dbReference type="SAM" id="MobiDB-lite"/>
    </source>
</evidence>
<feature type="compositionally biased region" description="Basic and acidic residues" evidence="1">
    <location>
        <begin position="157"/>
        <end position="168"/>
    </location>
</feature>
<evidence type="ECO:0000313" key="3">
    <source>
        <dbReference type="Proteomes" id="UP000268014"/>
    </source>
</evidence>
<feature type="region of interest" description="Disordered" evidence="1">
    <location>
        <begin position="148"/>
        <end position="186"/>
    </location>
</feature>
<reference evidence="2 3" key="2">
    <citation type="submission" date="2018-11" db="EMBL/GenBank/DDBJ databases">
        <authorList>
            <consortium name="Pathogen Informatics"/>
        </authorList>
    </citation>
    <scope>NUCLEOTIDE SEQUENCE [LARGE SCALE GENOMIC DNA]</scope>
    <source>
        <strain evidence="2 3">MHpl1</strain>
    </source>
</reference>
<proteinExistence type="predicted"/>
<organism evidence="4">
    <name type="scientific">Haemonchus placei</name>
    <name type="common">Barber's pole worm</name>
    <dbReference type="NCBI Taxonomy" id="6290"/>
    <lineage>
        <taxon>Eukaryota</taxon>
        <taxon>Metazoa</taxon>
        <taxon>Ecdysozoa</taxon>
        <taxon>Nematoda</taxon>
        <taxon>Chromadorea</taxon>
        <taxon>Rhabditida</taxon>
        <taxon>Rhabditina</taxon>
        <taxon>Rhabditomorpha</taxon>
        <taxon>Strongyloidea</taxon>
        <taxon>Trichostrongylidae</taxon>
        <taxon>Haemonchus</taxon>
    </lineage>
</organism>
<keyword evidence="3" id="KW-1185">Reference proteome</keyword>
<dbReference type="OMA" id="HFACRQY"/>